<keyword evidence="8" id="KW-0472">Membrane</keyword>
<evidence type="ECO:0000256" key="9">
    <source>
        <dbReference type="ARBA" id="ARBA00023180"/>
    </source>
</evidence>
<keyword evidence="7" id="KW-0333">Golgi apparatus</keyword>
<dbReference type="InterPro" id="IPR009729">
    <property type="entry name" value="Gal-3-0_sulfotransfrase"/>
</dbReference>
<comment type="similarity">
    <text evidence="2">Belongs to the galactose-3-O-sulfotransferase family.</text>
</comment>
<dbReference type="EMBL" id="GG666477">
    <property type="protein sequence ID" value="EEN66419.1"/>
    <property type="molecule type" value="Genomic_DNA"/>
</dbReference>
<evidence type="ECO:0000256" key="3">
    <source>
        <dbReference type="ARBA" id="ARBA00022679"/>
    </source>
</evidence>
<dbReference type="STRING" id="7739.C3Y053"/>
<accession>C3Y053</accession>
<dbReference type="PANTHER" id="PTHR14647:SF87">
    <property type="entry name" value="PUTATIVE-RELATED"/>
    <property type="match status" value="1"/>
</dbReference>
<dbReference type="GO" id="GO:0009247">
    <property type="term" value="P:glycolipid biosynthetic process"/>
    <property type="evidence" value="ECO:0007669"/>
    <property type="project" value="InterPro"/>
</dbReference>
<protein>
    <submittedName>
        <fullName evidence="10">Uncharacterized protein</fullName>
    </submittedName>
</protein>
<evidence type="ECO:0000256" key="6">
    <source>
        <dbReference type="ARBA" id="ARBA00022989"/>
    </source>
</evidence>
<evidence type="ECO:0000313" key="10">
    <source>
        <dbReference type="EMBL" id="EEN66419.1"/>
    </source>
</evidence>
<evidence type="ECO:0000256" key="4">
    <source>
        <dbReference type="ARBA" id="ARBA00022692"/>
    </source>
</evidence>
<keyword evidence="4" id="KW-0812">Transmembrane</keyword>
<dbReference type="InParanoid" id="C3Y053"/>
<evidence type="ECO:0000256" key="2">
    <source>
        <dbReference type="ARBA" id="ARBA00008124"/>
    </source>
</evidence>
<dbReference type="GO" id="GO:0001733">
    <property type="term" value="F:galactosylceramide sulfotransferase activity"/>
    <property type="evidence" value="ECO:0007669"/>
    <property type="project" value="InterPro"/>
</dbReference>
<dbReference type="Gene3D" id="3.40.50.300">
    <property type="entry name" value="P-loop containing nucleotide triphosphate hydrolases"/>
    <property type="match status" value="1"/>
</dbReference>
<evidence type="ECO:0000256" key="8">
    <source>
        <dbReference type="ARBA" id="ARBA00023136"/>
    </source>
</evidence>
<dbReference type="GO" id="GO:0000139">
    <property type="term" value="C:Golgi membrane"/>
    <property type="evidence" value="ECO:0007669"/>
    <property type="project" value="UniProtKB-SubCell"/>
</dbReference>
<keyword evidence="5" id="KW-0735">Signal-anchor</keyword>
<dbReference type="AlphaFoldDB" id="C3Y053"/>
<keyword evidence="9" id="KW-0325">Glycoprotein</keyword>
<dbReference type="PANTHER" id="PTHR14647">
    <property type="entry name" value="GALACTOSE-3-O-SULFOTRANSFERASE"/>
    <property type="match status" value="1"/>
</dbReference>
<name>C3Y053_BRAFL</name>
<proteinExistence type="inferred from homology"/>
<gene>
    <name evidence="10" type="ORF">BRAFLDRAFT_72367</name>
</gene>
<evidence type="ECO:0000256" key="5">
    <source>
        <dbReference type="ARBA" id="ARBA00022968"/>
    </source>
</evidence>
<dbReference type="Pfam" id="PF06990">
    <property type="entry name" value="Gal-3-0_sulfotr"/>
    <property type="match status" value="1"/>
</dbReference>
<keyword evidence="6" id="KW-1133">Transmembrane helix</keyword>
<evidence type="ECO:0000256" key="1">
    <source>
        <dbReference type="ARBA" id="ARBA00004323"/>
    </source>
</evidence>
<sequence>MATICIPLAEDAGTSSVTTRFTTEHAFDNSWLQTQGFPGLQNQTPKGIAPVTTYLYRPRYWDPLFRLELVSTKYLIKLREHVCFRNCMARDLGLAEGDYGNHTAVEEFVQGIENDFKTVLILEYLPASLILLKRRMCWTFYDILYTIGRHSRNKKYGLKAPITDKMKSTFYEHNYADVLLYTRFNESFHRQTSQESADFQEEVDHFMRVNSDVSKYCHSSKTRKGKGNFVVKKSRWNDAFSVGKELCVRLRQDRKYWDKLLRPRYQQTGTKI</sequence>
<dbReference type="InterPro" id="IPR027417">
    <property type="entry name" value="P-loop_NTPase"/>
</dbReference>
<organism>
    <name type="scientific">Branchiostoma floridae</name>
    <name type="common">Florida lancelet</name>
    <name type="synonym">Amphioxus</name>
    <dbReference type="NCBI Taxonomy" id="7739"/>
    <lineage>
        <taxon>Eukaryota</taxon>
        <taxon>Metazoa</taxon>
        <taxon>Chordata</taxon>
        <taxon>Cephalochordata</taxon>
        <taxon>Leptocardii</taxon>
        <taxon>Amphioxiformes</taxon>
        <taxon>Branchiostomatidae</taxon>
        <taxon>Branchiostoma</taxon>
    </lineage>
</organism>
<keyword evidence="3" id="KW-0808">Transferase</keyword>
<evidence type="ECO:0000256" key="7">
    <source>
        <dbReference type="ARBA" id="ARBA00023034"/>
    </source>
</evidence>
<comment type="subcellular location">
    <subcellularLocation>
        <location evidence="1">Golgi apparatus membrane</location>
        <topology evidence="1">Single-pass type II membrane protein</topology>
    </subcellularLocation>
</comment>
<reference evidence="10" key="1">
    <citation type="journal article" date="2008" name="Nature">
        <title>The amphioxus genome and the evolution of the chordate karyotype.</title>
        <authorList>
            <consortium name="US DOE Joint Genome Institute (JGI-PGF)"/>
            <person name="Putnam N.H."/>
            <person name="Butts T."/>
            <person name="Ferrier D.E.K."/>
            <person name="Furlong R.F."/>
            <person name="Hellsten U."/>
            <person name="Kawashima T."/>
            <person name="Robinson-Rechavi M."/>
            <person name="Shoguchi E."/>
            <person name="Terry A."/>
            <person name="Yu J.-K."/>
            <person name="Benito-Gutierrez E.L."/>
            <person name="Dubchak I."/>
            <person name="Garcia-Fernandez J."/>
            <person name="Gibson-Brown J.J."/>
            <person name="Grigoriev I.V."/>
            <person name="Horton A.C."/>
            <person name="de Jong P.J."/>
            <person name="Jurka J."/>
            <person name="Kapitonov V.V."/>
            <person name="Kohara Y."/>
            <person name="Kuroki Y."/>
            <person name="Lindquist E."/>
            <person name="Lucas S."/>
            <person name="Osoegawa K."/>
            <person name="Pennacchio L.A."/>
            <person name="Salamov A.A."/>
            <person name="Satou Y."/>
            <person name="Sauka-Spengler T."/>
            <person name="Schmutz J."/>
            <person name="Shin-I T."/>
            <person name="Toyoda A."/>
            <person name="Bronner-Fraser M."/>
            <person name="Fujiyama A."/>
            <person name="Holland L.Z."/>
            <person name="Holland P.W.H."/>
            <person name="Satoh N."/>
            <person name="Rokhsar D.S."/>
        </authorList>
    </citation>
    <scope>NUCLEOTIDE SEQUENCE [LARGE SCALE GENOMIC DNA]</scope>
    <source>
        <strain evidence="10">S238N-H82</strain>
        <tissue evidence="10">Testes</tissue>
    </source>
</reference>